<keyword evidence="2" id="KW-0812">Transmembrane</keyword>
<proteinExistence type="predicted"/>
<reference evidence="4 5" key="1">
    <citation type="submission" date="2021-04" db="EMBL/GenBank/DDBJ databases">
        <authorList>
            <person name="De Guttry C."/>
            <person name="Zahm M."/>
            <person name="Klopp C."/>
            <person name="Cabau C."/>
            <person name="Louis A."/>
            <person name="Berthelot C."/>
            <person name="Parey E."/>
            <person name="Roest Crollius H."/>
            <person name="Montfort J."/>
            <person name="Robinson-Rechavi M."/>
            <person name="Bucao C."/>
            <person name="Bouchez O."/>
            <person name="Gislard M."/>
            <person name="Lluch J."/>
            <person name="Milhes M."/>
            <person name="Lampietro C."/>
            <person name="Lopez Roques C."/>
            <person name="Donnadieu C."/>
            <person name="Braasch I."/>
            <person name="Desvignes T."/>
            <person name="Postlethwait J."/>
            <person name="Bobe J."/>
            <person name="Wedekind C."/>
            <person name="Guiguen Y."/>
        </authorList>
    </citation>
    <scope>NUCLEOTIDE SEQUENCE [LARGE SCALE GENOMIC DNA]</scope>
    <source>
        <strain evidence="4">Cs_M1</strain>
        <tissue evidence="4">Blood</tissue>
    </source>
</reference>
<name>A0AAN8LS13_9TELE</name>
<evidence type="ECO:0000256" key="2">
    <source>
        <dbReference type="SAM" id="Phobius"/>
    </source>
</evidence>
<evidence type="ECO:0000259" key="3">
    <source>
        <dbReference type="Pfam" id="PF22914"/>
    </source>
</evidence>
<keyword evidence="2" id="KW-0472">Membrane</keyword>
<feature type="domain" description="Fibulin C-terminal Ig-like" evidence="3">
    <location>
        <begin position="151"/>
        <end position="224"/>
    </location>
</feature>
<evidence type="ECO:0000256" key="1">
    <source>
        <dbReference type="ARBA" id="ARBA00022737"/>
    </source>
</evidence>
<organism evidence="4 5">
    <name type="scientific">Coregonus suidteri</name>
    <dbReference type="NCBI Taxonomy" id="861788"/>
    <lineage>
        <taxon>Eukaryota</taxon>
        <taxon>Metazoa</taxon>
        <taxon>Chordata</taxon>
        <taxon>Craniata</taxon>
        <taxon>Vertebrata</taxon>
        <taxon>Euteleostomi</taxon>
        <taxon>Actinopterygii</taxon>
        <taxon>Neopterygii</taxon>
        <taxon>Teleostei</taxon>
        <taxon>Protacanthopterygii</taxon>
        <taxon>Salmoniformes</taxon>
        <taxon>Salmonidae</taxon>
        <taxon>Coregoninae</taxon>
        <taxon>Coregonus</taxon>
    </lineage>
</organism>
<keyword evidence="1" id="KW-0677">Repeat</keyword>
<feature type="transmembrane region" description="Helical" evidence="2">
    <location>
        <begin position="43"/>
        <end position="61"/>
    </location>
</feature>
<dbReference type="EMBL" id="JAGTTL010000018">
    <property type="protein sequence ID" value="KAK6309191.1"/>
    <property type="molecule type" value="Genomic_DNA"/>
</dbReference>
<keyword evidence="5" id="KW-1185">Reference proteome</keyword>
<accession>A0AAN8LS13</accession>
<keyword evidence="2" id="KW-1133">Transmembrane helix</keyword>
<sequence length="232" mass="25400">MEATICNVKPDLPTKKSVSGDSEVEQPAVHMQGLNPPSRPTHALLPLFVLPLHFILLFLLLHHPLLLLHVLPAFGPAASQFHGSSRCTCDAVFSISGHDSNICSDIDDGQLFPRAQPGRLCMQTCINTTVRCKRNQCVVGDKACSQAPNFVSFHFLPVVPNMSAPWVLFWVSAARAPGDMLRFGLLGSRCRSHFSVRRSGRQTPVSPVQGPATLEAEVEMSYSRVMESEKGE</sequence>
<dbReference type="Pfam" id="PF22914">
    <property type="entry name" value="Fibulin_C"/>
    <property type="match status" value="1"/>
</dbReference>
<dbReference type="InterPro" id="IPR055088">
    <property type="entry name" value="Fibulin_C"/>
</dbReference>
<protein>
    <recommendedName>
        <fullName evidence="3">Fibulin C-terminal Ig-like domain-containing protein</fullName>
    </recommendedName>
</protein>
<evidence type="ECO:0000313" key="4">
    <source>
        <dbReference type="EMBL" id="KAK6309191.1"/>
    </source>
</evidence>
<dbReference type="AlphaFoldDB" id="A0AAN8LS13"/>
<gene>
    <name evidence="4" type="ORF">J4Q44_G00206540</name>
</gene>
<comment type="caution">
    <text evidence="4">The sequence shown here is derived from an EMBL/GenBank/DDBJ whole genome shotgun (WGS) entry which is preliminary data.</text>
</comment>
<evidence type="ECO:0000313" key="5">
    <source>
        <dbReference type="Proteomes" id="UP001356427"/>
    </source>
</evidence>
<dbReference type="Proteomes" id="UP001356427">
    <property type="component" value="Unassembled WGS sequence"/>
</dbReference>